<feature type="domain" description="Kinesin motor" evidence="7">
    <location>
        <begin position="5"/>
        <end position="327"/>
    </location>
</feature>
<feature type="coiled-coil region" evidence="5">
    <location>
        <begin position="510"/>
        <end position="601"/>
    </location>
</feature>
<keyword evidence="1" id="KW-0493">Microtubule</keyword>
<evidence type="ECO:0000313" key="10">
    <source>
        <dbReference type="Proteomes" id="UP001470230"/>
    </source>
</evidence>
<dbReference type="PROSITE" id="PS50067">
    <property type="entry name" value="KINESIN_MOTOR_2"/>
    <property type="match status" value="1"/>
</dbReference>
<evidence type="ECO:0000256" key="2">
    <source>
        <dbReference type="ARBA" id="ARBA00023054"/>
    </source>
</evidence>
<dbReference type="InterPro" id="IPR056524">
    <property type="entry name" value="KIF6/9_C"/>
</dbReference>
<keyword evidence="10" id="KW-1185">Reference proteome</keyword>
<dbReference type="Pfam" id="PF00225">
    <property type="entry name" value="Kinesin"/>
    <property type="match status" value="1"/>
</dbReference>
<gene>
    <name evidence="9" type="ORF">M9Y10_011723</name>
    <name evidence="8" type="ORF">M9Y10_017059</name>
</gene>
<evidence type="ECO:0000256" key="6">
    <source>
        <dbReference type="SAM" id="MobiDB-lite"/>
    </source>
</evidence>
<evidence type="ECO:0000259" key="7">
    <source>
        <dbReference type="PROSITE" id="PS50067"/>
    </source>
</evidence>
<name>A0ABR2GNQ5_9EUKA</name>
<protein>
    <recommendedName>
        <fullName evidence="7">Kinesin motor domain-containing protein</fullName>
    </recommendedName>
</protein>
<dbReference type="SUPFAM" id="SSF52540">
    <property type="entry name" value="P-loop containing nucleoside triphosphate hydrolases"/>
    <property type="match status" value="1"/>
</dbReference>
<dbReference type="Gene3D" id="3.40.850.10">
    <property type="entry name" value="Kinesin motor domain"/>
    <property type="match status" value="1"/>
</dbReference>
<evidence type="ECO:0000256" key="1">
    <source>
        <dbReference type="ARBA" id="ARBA00022701"/>
    </source>
</evidence>
<dbReference type="Proteomes" id="UP001470230">
    <property type="component" value="Unassembled WGS sequence"/>
</dbReference>
<accession>A0ABR2GNQ5</accession>
<dbReference type="Pfam" id="PF23735">
    <property type="entry name" value="KIF9"/>
    <property type="match status" value="1"/>
</dbReference>
<feature type="compositionally biased region" description="Basic residues" evidence="6">
    <location>
        <begin position="642"/>
        <end position="662"/>
    </location>
</feature>
<keyword evidence="2 5" id="KW-0175">Coiled coil</keyword>
<comment type="similarity">
    <text evidence="4">Belongs to the TRAFAC class myosin-kinesin ATPase superfamily. Kinesin family.</text>
</comment>
<dbReference type="EMBL" id="JAPFFF010000017">
    <property type="protein sequence ID" value="KAK8864029.1"/>
    <property type="molecule type" value="Genomic_DNA"/>
</dbReference>
<organism evidence="8 10">
    <name type="scientific">Tritrichomonas musculus</name>
    <dbReference type="NCBI Taxonomy" id="1915356"/>
    <lineage>
        <taxon>Eukaryota</taxon>
        <taxon>Metamonada</taxon>
        <taxon>Parabasalia</taxon>
        <taxon>Tritrichomonadida</taxon>
        <taxon>Tritrichomonadidae</taxon>
        <taxon>Tritrichomonas</taxon>
    </lineage>
</organism>
<feature type="binding site" evidence="4">
    <location>
        <begin position="92"/>
        <end position="99"/>
    </location>
    <ligand>
        <name>ATP</name>
        <dbReference type="ChEBI" id="CHEBI:30616"/>
    </ligand>
</feature>
<dbReference type="InterPro" id="IPR036961">
    <property type="entry name" value="Kinesin_motor_dom_sf"/>
</dbReference>
<comment type="caution">
    <text evidence="8">The sequence shown here is derived from an EMBL/GenBank/DDBJ whole genome shotgun (WGS) entry which is preliminary data.</text>
</comment>
<dbReference type="InterPro" id="IPR027640">
    <property type="entry name" value="Kinesin-like_fam"/>
</dbReference>
<keyword evidence="4" id="KW-0067">ATP-binding</keyword>
<dbReference type="InterPro" id="IPR027417">
    <property type="entry name" value="P-loop_NTPase"/>
</dbReference>
<evidence type="ECO:0000313" key="9">
    <source>
        <dbReference type="EMBL" id="KAK8864029.1"/>
    </source>
</evidence>
<evidence type="ECO:0000256" key="5">
    <source>
        <dbReference type="SAM" id="Coils"/>
    </source>
</evidence>
<dbReference type="InterPro" id="IPR001752">
    <property type="entry name" value="Kinesin_motor_dom"/>
</dbReference>
<dbReference type="EMBL" id="JAPFFF010000205">
    <property type="protein sequence ID" value="KAK8835233.1"/>
    <property type="molecule type" value="Genomic_DNA"/>
</dbReference>
<feature type="region of interest" description="Disordered" evidence="6">
    <location>
        <begin position="623"/>
        <end position="662"/>
    </location>
</feature>
<proteinExistence type="inferred from homology"/>
<sequence length="662" mass="74926">MAALPIKIYIRTRPTTDFAGDNIKILDDRQTITVNIDKSDPLNFLNTPECNYTFKFHSILHNVSQEIVFEESAREIVDSFIQGYNGCLFSFGQRNSGKTFTMFGGIRHFKYRGIIPRTLAYIFQELEKYKTIQFTLSLQYFQIYNDIIYDLLSNDEKEMQIAEDEEGNPFVQNLSSHVVEDATTALQHLINGDSKLHLSEHKNGRKVYRSHAVFGLDLIGRKGTKMTHSKLLMLDLAATEEAGDAAYVNQSIAYLQQLVVSIIGKENKNEKTKPKHLPFRRSKLTYLLRDAIGGNCRTAAIATIWPEKQNNRETISTFQFAFDLGKVRNDAKVNTMEPPELRIEKLEAEMQTLEAENELQAELGGAVKIDGLKQEDEQQVADLVALFLSDEIDTIPLPSVAHIKAIFAEIKRRYTDIPNQVMREVSQNFNLTERVKNAKAPKDVGTIDGSGFSIGVAASQDRPCNIRTNMKANRIGQSAAGRADNPPPPTEEQMFEIYKLRDGKAAAQELVQAKKETKDLKETKKGLIRDLNTVRAEIKKLEDEINSRGLKFKEQIDEEEADLIKSVMAAKRKNKEKYAALQKIQAEIDAMKEKTAGIRSNLLEVFSDWYKKWQNNELYTEKVFPPHDGADLNASGKDPTGKGKKKEPARNMKGKAPIRGRK</sequence>
<dbReference type="PANTHER" id="PTHR47968:SF36">
    <property type="entry name" value="KINESIN HEAVY CHAIN ISOFORM X1"/>
    <property type="match status" value="1"/>
</dbReference>
<dbReference type="PANTHER" id="PTHR47968">
    <property type="entry name" value="CENTROMERE PROTEIN E"/>
    <property type="match status" value="1"/>
</dbReference>
<evidence type="ECO:0000256" key="3">
    <source>
        <dbReference type="ARBA" id="ARBA00023175"/>
    </source>
</evidence>
<evidence type="ECO:0000256" key="4">
    <source>
        <dbReference type="PROSITE-ProRule" id="PRU00283"/>
    </source>
</evidence>
<evidence type="ECO:0000313" key="8">
    <source>
        <dbReference type="EMBL" id="KAK8835233.1"/>
    </source>
</evidence>
<keyword evidence="3 4" id="KW-0505">Motor protein</keyword>
<dbReference type="SMART" id="SM00129">
    <property type="entry name" value="KISc"/>
    <property type="match status" value="1"/>
</dbReference>
<keyword evidence="4" id="KW-0547">Nucleotide-binding</keyword>
<reference evidence="8 10" key="1">
    <citation type="submission" date="2024-04" db="EMBL/GenBank/DDBJ databases">
        <title>Tritrichomonas musculus Genome.</title>
        <authorList>
            <person name="Alves-Ferreira E."/>
            <person name="Grigg M."/>
            <person name="Lorenzi H."/>
            <person name="Galac M."/>
        </authorList>
    </citation>
    <scope>NUCLEOTIDE SEQUENCE [LARGE SCALE GENOMIC DNA]</scope>
    <source>
        <strain evidence="8 10">EAF2021</strain>
    </source>
</reference>
<dbReference type="PRINTS" id="PR00380">
    <property type="entry name" value="KINESINHEAVY"/>
</dbReference>